<evidence type="ECO:0000256" key="8">
    <source>
        <dbReference type="RuleBase" id="RU363041"/>
    </source>
</evidence>
<feature type="transmembrane region" description="Helical" evidence="8">
    <location>
        <begin position="95"/>
        <end position="114"/>
    </location>
</feature>
<dbReference type="PANTHER" id="PTHR30269:SF37">
    <property type="entry name" value="MEMBRANE TRANSPORTER PROTEIN"/>
    <property type="match status" value="1"/>
</dbReference>
<feature type="transmembrane region" description="Helical" evidence="8">
    <location>
        <begin position="165"/>
        <end position="183"/>
    </location>
</feature>
<dbReference type="AlphaFoldDB" id="A0A9X3DW50"/>
<gene>
    <name evidence="9" type="ORF">OSH00_17810</name>
</gene>
<comment type="similarity">
    <text evidence="2 8">Belongs to the 4-toluene sulfonate uptake permease (TSUP) (TC 2.A.102) family.</text>
</comment>
<keyword evidence="3" id="KW-0813">Transport</keyword>
<feature type="transmembrane region" description="Helical" evidence="8">
    <location>
        <begin position="195"/>
        <end position="215"/>
    </location>
</feature>
<keyword evidence="7 8" id="KW-0472">Membrane</keyword>
<proteinExistence type="inferred from homology"/>
<dbReference type="GO" id="GO:0005886">
    <property type="term" value="C:plasma membrane"/>
    <property type="evidence" value="ECO:0007669"/>
    <property type="project" value="UniProtKB-SubCell"/>
</dbReference>
<evidence type="ECO:0000313" key="10">
    <source>
        <dbReference type="Proteomes" id="UP001146019"/>
    </source>
</evidence>
<organism evidence="9 10">
    <name type="scientific">Acinetobacter nematophilus</name>
    <dbReference type="NCBI Taxonomy" id="2994642"/>
    <lineage>
        <taxon>Bacteria</taxon>
        <taxon>Pseudomonadati</taxon>
        <taxon>Pseudomonadota</taxon>
        <taxon>Gammaproteobacteria</taxon>
        <taxon>Moraxellales</taxon>
        <taxon>Moraxellaceae</taxon>
        <taxon>Acinetobacter</taxon>
    </lineage>
</organism>
<evidence type="ECO:0000256" key="4">
    <source>
        <dbReference type="ARBA" id="ARBA00022475"/>
    </source>
</evidence>
<accession>A0A9X3DW50</accession>
<dbReference type="Pfam" id="PF01925">
    <property type="entry name" value="TauE"/>
    <property type="match status" value="1"/>
</dbReference>
<comment type="subcellular location">
    <subcellularLocation>
        <location evidence="1 8">Cell membrane</location>
        <topology evidence="1 8">Multi-pass membrane protein</topology>
    </subcellularLocation>
</comment>
<feature type="transmembrane region" description="Helical" evidence="8">
    <location>
        <begin position="126"/>
        <end position="153"/>
    </location>
</feature>
<dbReference type="InterPro" id="IPR002781">
    <property type="entry name" value="TM_pro_TauE-like"/>
</dbReference>
<evidence type="ECO:0000256" key="6">
    <source>
        <dbReference type="ARBA" id="ARBA00022989"/>
    </source>
</evidence>
<evidence type="ECO:0000256" key="1">
    <source>
        <dbReference type="ARBA" id="ARBA00004651"/>
    </source>
</evidence>
<feature type="transmembrane region" description="Helical" evidence="8">
    <location>
        <begin position="12"/>
        <end position="34"/>
    </location>
</feature>
<dbReference type="RefSeq" id="WP_266131541.1">
    <property type="nucleotide sequence ID" value="NZ_JAPKMY010000012.1"/>
</dbReference>
<keyword evidence="5 8" id="KW-0812">Transmembrane</keyword>
<feature type="transmembrane region" description="Helical" evidence="8">
    <location>
        <begin position="70"/>
        <end position="89"/>
    </location>
</feature>
<sequence>MTWFIFILGAMLAGFIQGLTGFAFALIAMSFWVWVLPPQLAAPLVVFASLWSHLIALGREQKHTFSFSLLLPYLIAGLIGVPLGTYLLHMIDGNSFKTLLGLFLVIWCPIMLFAPEFPRIQAFGKLADGCIGFLGGVLGGLGGFCGAAPSAWVMLKNLPKAQQRYILRHFNFAIQLFTILVYCYQGAIQSLHLPYLALIIVTVSIPAMMGAQMFYKISELQFKRIVLSLLFSSGCFLLFTSLISLASSR</sequence>
<evidence type="ECO:0000256" key="7">
    <source>
        <dbReference type="ARBA" id="ARBA00023136"/>
    </source>
</evidence>
<keyword evidence="10" id="KW-1185">Reference proteome</keyword>
<keyword evidence="6 8" id="KW-1133">Transmembrane helix</keyword>
<dbReference type="EMBL" id="JAPKMY010000012">
    <property type="protein sequence ID" value="MCX5469575.1"/>
    <property type="molecule type" value="Genomic_DNA"/>
</dbReference>
<feature type="transmembrane region" description="Helical" evidence="8">
    <location>
        <begin position="40"/>
        <end position="58"/>
    </location>
</feature>
<name>A0A9X3DW50_9GAMM</name>
<protein>
    <recommendedName>
        <fullName evidence="8">Probable membrane transporter protein</fullName>
    </recommendedName>
</protein>
<reference evidence="9" key="1">
    <citation type="submission" date="2022-11" db="EMBL/GenBank/DDBJ databases">
        <title>Biodiversity and phylogenetic relationships of bacteria.</title>
        <authorList>
            <person name="Machado R.A.R."/>
            <person name="Bhat A."/>
            <person name="Loulou A."/>
            <person name="Kallel S."/>
        </authorList>
    </citation>
    <scope>NUCLEOTIDE SEQUENCE</scope>
    <source>
        <strain evidence="9">A-IN1</strain>
    </source>
</reference>
<dbReference type="InterPro" id="IPR052017">
    <property type="entry name" value="TSUP"/>
</dbReference>
<evidence type="ECO:0000256" key="3">
    <source>
        <dbReference type="ARBA" id="ARBA00022448"/>
    </source>
</evidence>
<dbReference type="Proteomes" id="UP001146019">
    <property type="component" value="Unassembled WGS sequence"/>
</dbReference>
<evidence type="ECO:0000256" key="2">
    <source>
        <dbReference type="ARBA" id="ARBA00009142"/>
    </source>
</evidence>
<evidence type="ECO:0000256" key="5">
    <source>
        <dbReference type="ARBA" id="ARBA00022692"/>
    </source>
</evidence>
<evidence type="ECO:0000313" key="9">
    <source>
        <dbReference type="EMBL" id="MCX5469575.1"/>
    </source>
</evidence>
<keyword evidence="4 8" id="KW-1003">Cell membrane</keyword>
<comment type="caution">
    <text evidence="9">The sequence shown here is derived from an EMBL/GenBank/DDBJ whole genome shotgun (WGS) entry which is preliminary data.</text>
</comment>
<dbReference type="PANTHER" id="PTHR30269">
    <property type="entry name" value="TRANSMEMBRANE PROTEIN YFCA"/>
    <property type="match status" value="1"/>
</dbReference>
<feature type="transmembrane region" description="Helical" evidence="8">
    <location>
        <begin position="227"/>
        <end position="246"/>
    </location>
</feature>